<keyword evidence="2" id="KW-1185">Reference proteome</keyword>
<gene>
    <name evidence="1" type="ORF">LNL84_08675</name>
</gene>
<evidence type="ECO:0000313" key="2">
    <source>
        <dbReference type="Proteomes" id="UP001139488"/>
    </source>
</evidence>
<name>A0A9X1WB13_9VIBR</name>
<dbReference type="RefSeq" id="WP_244356829.1">
    <property type="nucleotide sequence ID" value="NZ_JAJNNZ010000005.1"/>
</dbReference>
<accession>A0A9X1WB13</accession>
<dbReference type="EMBL" id="JAJNNZ010000005">
    <property type="protein sequence ID" value="MCJ2376909.1"/>
    <property type="molecule type" value="Genomic_DNA"/>
</dbReference>
<sequence length="98" mass="10519">MATLRAYKCQDCGLTATVSGGEDALFSGPTNTFYCKSCETLQDIVLPLVRPSLDAPIENNCSSCNSTHLVEWSSLKPCPRCNGSLALDPTDNFVIDAD</sequence>
<organism evidence="1 2">
    <name type="scientific">Vibrio gelatinilyticus</name>
    <dbReference type="NCBI Taxonomy" id="2893468"/>
    <lineage>
        <taxon>Bacteria</taxon>
        <taxon>Pseudomonadati</taxon>
        <taxon>Pseudomonadota</taxon>
        <taxon>Gammaproteobacteria</taxon>
        <taxon>Vibrionales</taxon>
        <taxon>Vibrionaceae</taxon>
        <taxon>Vibrio</taxon>
    </lineage>
</organism>
<comment type="caution">
    <text evidence="1">The sequence shown here is derived from an EMBL/GenBank/DDBJ whole genome shotgun (WGS) entry which is preliminary data.</text>
</comment>
<proteinExistence type="predicted"/>
<dbReference type="Proteomes" id="UP001139488">
    <property type="component" value="Unassembled WGS sequence"/>
</dbReference>
<reference evidence="1" key="1">
    <citation type="submission" date="2021-11" db="EMBL/GenBank/DDBJ databases">
        <title>Vibrio ZSDE26 sp. nov. and Vibrio ZSDZ34 sp. nov., isolated from coastal seawater in Qingdao.</title>
        <authorList>
            <person name="Zhang P."/>
        </authorList>
    </citation>
    <scope>NUCLEOTIDE SEQUENCE</scope>
    <source>
        <strain evidence="1">ZSDZ34</strain>
    </source>
</reference>
<protein>
    <submittedName>
        <fullName evidence="1">Uncharacterized protein</fullName>
    </submittedName>
</protein>
<dbReference type="AlphaFoldDB" id="A0A9X1WB13"/>
<evidence type="ECO:0000313" key="1">
    <source>
        <dbReference type="EMBL" id="MCJ2376909.1"/>
    </source>
</evidence>